<keyword evidence="7 8" id="KW-0349">Heme</keyword>
<keyword evidence="9" id="KW-0472">Membrane</keyword>
<organism evidence="10">
    <name type="scientific">Brachypodium distachyon</name>
    <name type="common">Purple false brome</name>
    <name type="synonym">Trachynia distachya</name>
    <dbReference type="NCBI Taxonomy" id="15368"/>
    <lineage>
        <taxon>Eukaryota</taxon>
        <taxon>Viridiplantae</taxon>
        <taxon>Streptophyta</taxon>
        <taxon>Embryophyta</taxon>
        <taxon>Tracheophyta</taxon>
        <taxon>Spermatophyta</taxon>
        <taxon>Magnoliopsida</taxon>
        <taxon>Liliopsida</taxon>
        <taxon>Poales</taxon>
        <taxon>Poaceae</taxon>
        <taxon>BOP clade</taxon>
        <taxon>Pooideae</taxon>
        <taxon>Stipodae</taxon>
        <taxon>Brachypodieae</taxon>
        <taxon>Brachypodium</taxon>
    </lineage>
</organism>
<dbReference type="Proteomes" id="UP000008810">
    <property type="component" value="Chromosome 2"/>
</dbReference>
<keyword evidence="5 8" id="KW-0560">Oxidoreductase</keyword>
<keyword evidence="12" id="KW-1185">Reference proteome</keyword>
<dbReference type="PRINTS" id="PR00463">
    <property type="entry name" value="EP450I"/>
</dbReference>
<keyword evidence="6 7" id="KW-0408">Iron</keyword>
<dbReference type="Gene3D" id="1.10.630.10">
    <property type="entry name" value="Cytochrome P450"/>
    <property type="match status" value="1"/>
</dbReference>
<dbReference type="SUPFAM" id="SSF48264">
    <property type="entry name" value="Cytochrome P450"/>
    <property type="match status" value="1"/>
</dbReference>
<dbReference type="PANTHER" id="PTHR24296">
    <property type="entry name" value="CYTOCHROME P450"/>
    <property type="match status" value="1"/>
</dbReference>
<dbReference type="InterPro" id="IPR001128">
    <property type="entry name" value="Cyt_P450"/>
</dbReference>
<comment type="similarity">
    <text evidence="1 8">Belongs to the cytochrome P450 family.</text>
</comment>
<evidence type="ECO:0000256" key="1">
    <source>
        <dbReference type="ARBA" id="ARBA00010617"/>
    </source>
</evidence>
<reference evidence="10" key="2">
    <citation type="submission" date="2017-06" db="EMBL/GenBank/DDBJ databases">
        <title>WGS assembly of Brachypodium distachyon.</title>
        <authorList>
            <consortium name="The International Brachypodium Initiative"/>
            <person name="Lucas S."/>
            <person name="Harmon-Smith M."/>
            <person name="Lail K."/>
            <person name="Tice H."/>
            <person name="Grimwood J."/>
            <person name="Bruce D."/>
            <person name="Barry K."/>
            <person name="Shu S."/>
            <person name="Lindquist E."/>
            <person name="Wang M."/>
            <person name="Pitluck S."/>
            <person name="Vogel J.P."/>
            <person name="Garvin D.F."/>
            <person name="Mockler T.C."/>
            <person name="Schmutz J."/>
            <person name="Rokhsar D."/>
            <person name="Bevan M.W."/>
        </authorList>
    </citation>
    <scope>NUCLEOTIDE SEQUENCE</scope>
    <source>
        <strain evidence="10">Bd21</strain>
    </source>
</reference>
<evidence type="ECO:0000256" key="6">
    <source>
        <dbReference type="ARBA" id="ARBA00023004"/>
    </source>
</evidence>
<proteinExistence type="inferred from homology"/>
<dbReference type="STRING" id="15368.A0A2K2DAR6"/>
<dbReference type="CDD" id="cd11064">
    <property type="entry name" value="CYP86A"/>
    <property type="match status" value="1"/>
</dbReference>
<evidence type="ECO:0000313" key="11">
    <source>
        <dbReference type="EnsemblPlants" id="PNT71377"/>
    </source>
</evidence>
<evidence type="ECO:0000256" key="3">
    <source>
        <dbReference type="ARBA" id="ARBA00022723"/>
    </source>
</evidence>
<dbReference type="PRINTS" id="PR00385">
    <property type="entry name" value="P450"/>
</dbReference>
<comment type="cofactor">
    <cofactor evidence="7">
        <name>heme</name>
        <dbReference type="ChEBI" id="CHEBI:30413"/>
    </cofactor>
</comment>
<feature type="binding site" description="axial binding residue" evidence="7">
    <location>
        <position position="493"/>
    </location>
    <ligand>
        <name>heme</name>
        <dbReference type="ChEBI" id="CHEBI:30413"/>
    </ligand>
    <ligandPart>
        <name>Fe</name>
        <dbReference type="ChEBI" id="CHEBI:18248"/>
    </ligandPart>
</feature>
<dbReference type="InterPro" id="IPR002401">
    <property type="entry name" value="Cyt_P450_E_grp-I"/>
</dbReference>
<evidence type="ECO:0000256" key="2">
    <source>
        <dbReference type="ARBA" id="ARBA00022692"/>
    </source>
</evidence>
<dbReference type="InterPro" id="IPR017972">
    <property type="entry name" value="Cyt_P450_CS"/>
</dbReference>
<dbReference type="AlphaFoldDB" id="A0A2K2DAR6"/>
<keyword evidence="2 9" id="KW-0812">Transmembrane</keyword>
<feature type="transmembrane region" description="Helical" evidence="9">
    <location>
        <begin position="38"/>
        <end position="54"/>
    </location>
</feature>
<sequence length="594" mass="66152">MDEHSALLGLQVSTNEPDSQIPSSGTYAAIMEMEVSQNLLYALLFLITAVFLYLRRRRAAPKSKTAHCPHPNPVLGNTISFIRNRARFFDWYADQLRAAPSNTMEAWGPFGASHAVTTADPAGVDHLLRANFVNYNRGAHFREAQFDLIGDGLFGADGRLWSLQRKLASHAFSSRSLRRFTRDVLAVSLTRCFLPFLDAAAAAGSVLDLQEALRRFAFDNICHVAFGVESATLLEWADVPRHEALFAAFETAVRISFMRTLTPSTPLRKLTKFLNVGNSRRLREAVGVIDAHAMSAIQAKEEELANRQGNNDQGDPDLLARFMAAMDEEEGCSSELAAMFPTAEAKRRFLRDVVVSFVLAGKDTTTSALSWFFWLLAANPCCERRVHEEVSREGDNIKGMRYLHAAITEAMRLYPPVPLNGRMAVADDVLPDGTAVRAGWFANYSAYAMGRMEKLWGENFLEFVPERWLGDGGEFMPVDAARYPVFHAGPRACLGKEMAYLQMKTIAGAVIRRFRIDVEAPVASMESPPEYEMTGSMKIKGGLQDVEHSYIMIKPDGVQRGLAQFSEHHHTIAEIVVIQFCRGTSSSHKYLNIN</sequence>
<dbReference type="Pfam" id="PF00067">
    <property type="entry name" value="p450"/>
    <property type="match status" value="1"/>
</dbReference>
<protein>
    <recommendedName>
        <fullName evidence="13">Cytochrome P450</fullName>
    </recommendedName>
</protein>
<dbReference type="GO" id="GO:0016705">
    <property type="term" value="F:oxidoreductase activity, acting on paired donors, with incorporation or reduction of molecular oxygen"/>
    <property type="evidence" value="ECO:0007669"/>
    <property type="project" value="InterPro"/>
</dbReference>
<evidence type="ECO:0000256" key="7">
    <source>
        <dbReference type="PIRSR" id="PIRSR602401-1"/>
    </source>
</evidence>
<keyword evidence="4 9" id="KW-1133">Transmembrane helix</keyword>
<evidence type="ECO:0000256" key="4">
    <source>
        <dbReference type="ARBA" id="ARBA00022989"/>
    </source>
</evidence>
<keyword evidence="8" id="KW-0503">Monooxygenase</keyword>
<dbReference type="PROSITE" id="PS00086">
    <property type="entry name" value="CYTOCHROME_P450"/>
    <property type="match status" value="1"/>
</dbReference>
<dbReference type="GO" id="GO:0005506">
    <property type="term" value="F:iron ion binding"/>
    <property type="evidence" value="ECO:0007669"/>
    <property type="project" value="InterPro"/>
</dbReference>
<reference evidence="10 11" key="1">
    <citation type="journal article" date="2010" name="Nature">
        <title>Genome sequencing and analysis of the model grass Brachypodium distachyon.</title>
        <authorList>
            <consortium name="International Brachypodium Initiative"/>
        </authorList>
    </citation>
    <scope>NUCLEOTIDE SEQUENCE [LARGE SCALE GENOMIC DNA]</scope>
    <source>
        <strain evidence="10 11">Bd21</strain>
    </source>
</reference>
<dbReference type="InterPro" id="IPR036396">
    <property type="entry name" value="Cyt_P450_sf"/>
</dbReference>
<dbReference type="EMBL" id="CM000881">
    <property type="protein sequence ID" value="PNT71377.1"/>
    <property type="molecule type" value="Genomic_DNA"/>
</dbReference>
<evidence type="ECO:0008006" key="13">
    <source>
        <dbReference type="Google" id="ProtNLM"/>
    </source>
</evidence>
<evidence type="ECO:0000313" key="10">
    <source>
        <dbReference type="EMBL" id="PNT71377.1"/>
    </source>
</evidence>
<evidence type="ECO:0000256" key="8">
    <source>
        <dbReference type="RuleBase" id="RU000461"/>
    </source>
</evidence>
<dbReference type="GO" id="GO:0006629">
    <property type="term" value="P:lipid metabolic process"/>
    <property type="evidence" value="ECO:0007669"/>
    <property type="project" value="UniProtKB-ARBA"/>
</dbReference>
<dbReference type="GO" id="GO:0020037">
    <property type="term" value="F:heme binding"/>
    <property type="evidence" value="ECO:0007669"/>
    <property type="project" value="InterPro"/>
</dbReference>
<dbReference type="Gramene" id="PNT71377">
    <property type="protein sequence ID" value="PNT71377"/>
    <property type="gene ID" value="BRADI_2g26752v3"/>
</dbReference>
<evidence type="ECO:0000313" key="12">
    <source>
        <dbReference type="Proteomes" id="UP000008810"/>
    </source>
</evidence>
<accession>A0A2K2DAR6</accession>
<evidence type="ECO:0000256" key="5">
    <source>
        <dbReference type="ARBA" id="ARBA00023002"/>
    </source>
</evidence>
<dbReference type="GO" id="GO:0004497">
    <property type="term" value="F:monooxygenase activity"/>
    <property type="evidence" value="ECO:0007669"/>
    <property type="project" value="UniProtKB-KW"/>
</dbReference>
<gene>
    <name evidence="10" type="ORF">BRADI_2g26752v3</name>
</gene>
<dbReference type="FunCoup" id="A0A2K2DAR6">
    <property type="interactions" value="1290"/>
</dbReference>
<name>A0A2K2DAR6_BRADI</name>
<evidence type="ECO:0000256" key="9">
    <source>
        <dbReference type="SAM" id="Phobius"/>
    </source>
</evidence>
<reference evidence="11" key="3">
    <citation type="submission" date="2018-08" db="UniProtKB">
        <authorList>
            <consortium name="EnsemblPlants"/>
        </authorList>
    </citation>
    <scope>IDENTIFICATION</scope>
    <source>
        <strain evidence="11">cv. Bd21</strain>
    </source>
</reference>
<dbReference type="OrthoDB" id="1470350at2759"/>
<dbReference type="InParanoid" id="A0A2K2DAR6"/>
<keyword evidence="3 7" id="KW-0479">Metal-binding</keyword>
<dbReference type="EnsemblPlants" id="PNT71377">
    <property type="protein sequence ID" value="PNT71377"/>
    <property type="gene ID" value="BRADI_2g26752v3"/>
</dbReference>